<reference evidence="1 2" key="1">
    <citation type="submission" date="2024-01" db="EMBL/GenBank/DDBJ databases">
        <title>The genomes of 5 underutilized Papilionoideae crops provide insights into root nodulation and disease resistanc.</title>
        <authorList>
            <person name="Yuan L."/>
        </authorList>
    </citation>
    <scope>NUCLEOTIDE SEQUENCE [LARGE SCALE GENOMIC DNA]</scope>
    <source>
        <strain evidence="1">ZHUSHIDOU_FW_LH</strain>
        <tissue evidence="1">Leaf</tissue>
    </source>
</reference>
<name>A0AAN9E1Y0_CROPI</name>
<evidence type="ECO:0000313" key="1">
    <source>
        <dbReference type="EMBL" id="KAK7243473.1"/>
    </source>
</evidence>
<comment type="caution">
    <text evidence="1">The sequence shown here is derived from an EMBL/GenBank/DDBJ whole genome shotgun (WGS) entry which is preliminary data.</text>
</comment>
<dbReference type="EMBL" id="JAYWIO010000008">
    <property type="protein sequence ID" value="KAK7243473.1"/>
    <property type="molecule type" value="Genomic_DNA"/>
</dbReference>
<dbReference type="AlphaFoldDB" id="A0AAN9E1Y0"/>
<gene>
    <name evidence="1" type="ORF">RIF29_38270</name>
</gene>
<protein>
    <submittedName>
        <fullName evidence="1">Uncharacterized protein</fullName>
    </submittedName>
</protein>
<organism evidence="1 2">
    <name type="scientific">Crotalaria pallida</name>
    <name type="common">Smooth rattlebox</name>
    <name type="synonym">Crotalaria striata</name>
    <dbReference type="NCBI Taxonomy" id="3830"/>
    <lineage>
        <taxon>Eukaryota</taxon>
        <taxon>Viridiplantae</taxon>
        <taxon>Streptophyta</taxon>
        <taxon>Embryophyta</taxon>
        <taxon>Tracheophyta</taxon>
        <taxon>Spermatophyta</taxon>
        <taxon>Magnoliopsida</taxon>
        <taxon>eudicotyledons</taxon>
        <taxon>Gunneridae</taxon>
        <taxon>Pentapetalae</taxon>
        <taxon>rosids</taxon>
        <taxon>fabids</taxon>
        <taxon>Fabales</taxon>
        <taxon>Fabaceae</taxon>
        <taxon>Papilionoideae</taxon>
        <taxon>50 kb inversion clade</taxon>
        <taxon>genistoids sensu lato</taxon>
        <taxon>core genistoids</taxon>
        <taxon>Crotalarieae</taxon>
        <taxon>Crotalaria</taxon>
    </lineage>
</organism>
<keyword evidence="2" id="KW-1185">Reference proteome</keyword>
<proteinExistence type="predicted"/>
<evidence type="ECO:0000313" key="2">
    <source>
        <dbReference type="Proteomes" id="UP001372338"/>
    </source>
</evidence>
<sequence>MPPPHDILKRHSFHFRTNSIPFPNSSDPRSFFLSFPQVKPTLLSRHRSLVVFILHLNSYLLRHFFFFIFNF</sequence>
<dbReference type="Proteomes" id="UP001372338">
    <property type="component" value="Unassembled WGS sequence"/>
</dbReference>
<accession>A0AAN9E1Y0</accession>